<feature type="region of interest" description="Disordered" evidence="1">
    <location>
        <begin position="29"/>
        <end position="50"/>
    </location>
</feature>
<accession>A0AAV5WY70</accession>
<evidence type="ECO:0000313" key="2">
    <source>
        <dbReference type="EMBL" id="GMT36440.1"/>
    </source>
</evidence>
<evidence type="ECO:0000313" key="3">
    <source>
        <dbReference type="Proteomes" id="UP001432322"/>
    </source>
</evidence>
<organism evidence="2 3">
    <name type="scientific">Pristionchus fissidentatus</name>
    <dbReference type="NCBI Taxonomy" id="1538716"/>
    <lineage>
        <taxon>Eukaryota</taxon>
        <taxon>Metazoa</taxon>
        <taxon>Ecdysozoa</taxon>
        <taxon>Nematoda</taxon>
        <taxon>Chromadorea</taxon>
        <taxon>Rhabditida</taxon>
        <taxon>Rhabditina</taxon>
        <taxon>Diplogasteromorpha</taxon>
        <taxon>Diplogasteroidea</taxon>
        <taxon>Neodiplogasteridae</taxon>
        <taxon>Pristionchus</taxon>
    </lineage>
</organism>
<evidence type="ECO:0000256" key="1">
    <source>
        <dbReference type="SAM" id="MobiDB-lite"/>
    </source>
</evidence>
<feature type="compositionally biased region" description="Basic and acidic residues" evidence="1">
    <location>
        <begin position="37"/>
        <end position="50"/>
    </location>
</feature>
<feature type="non-terminal residue" evidence="2">
    <location>
        <position position="1"/>
    </location>
</feature>
<reference evidence="2" key="1">
    <citation type="submission" date="2023-10" db="EMBL/GenBank/DDBJ databases">
        <title>Genome assembly of Pristionchus species.</title>
        <authorList>
            <person name="Yoshida K."/>
            <person name="Sommer R.J."/>
        </authorList>
    </citation>
    <scope>NUCLEOTIDE SEQUENCE</scope>
    <source>
        <strain evidence="2">RS5133</strain>
    </source>
</reference>
<protein>
    <submittedName>
        <fullName evidence="2">Uncharacterized protein</fullName>
    </submittedName>
</protein>
<sequence>EVSSSADRPSSPNGRWDWNVAVDLWTDQTESGRRRRAIEEREERERAELAERVRVERRREERRREEIRRRDERRREEEMRIAERQMDERDSADDWDEWIGDGTDDHFSFGPNGEYVDMRMMSQMDVGTWSDSEWFNKAVAPPKKVVQLPKEMVNETHFARRIVRHFRFVKLLDAVKEFLNQYYAEPPEGMTKDLVLEEIRVWKQFAVDADNMKGDLRITGQTADEVTYLDGIKKEYGRMSIAKFQEMMKAQEEFVLARFSAFSDHFSSFLSKCPTKFNVRTHMATVLEAIDPKCTVMTAYDANKPRHFSRTGGLDSGLGLDFRCEWRESHVKLYLDLLK</sequence>
<name>A0AAV5WY70_9BILA</name>
<dbReference type="Proteomes" id="UP001432322">
    <property type="component" value="Unassembled WGS sequence"/>
</dbReference>
<proteinExistence type="predicted"/>
<dbReference type="EMBL" id="BTSY01000007">
    <property type="protein sequence ID" value="GMT36440.1"/>
    <property type="molecule type" value="Genomic_DNA"/>
</dbReference>
<dbReference type="AlphaFoldDB" id="A0AAV5WY70"/>
<gene>
    <name evidence="2" type="ORF">PFISCL1PPCAC_27737</name>
</gene>
<keyword evidence="3" id="KW-1185">Reference proteome</keyword>
<comment type="caution">
    <text evidence="2">The sequence shown here is derived from an EMBL/GenBank/DDBJ whole genome shotgun (WGS) entry which is preliminary data.</text>
</comment>